<feature type="binding site" evidence="11">
    <location>
        <position position="260"/>
    </location>
    <ligand>
        <name>Ca(2+)</name>
        <dbReference type="ChEBI" id="CHEBI:29108"/>
        <label>1</label>
    </ligand>
</feature>
<evidence type="ECO:0000256" key="13">
    <source>
        <dbReference type="SAM" id="SignalP"/>
    </source>
</evidence>
<keyword evidence="2" id="KW-0645">Protease</keyword>
<feature type="binding site" evidence="11">
    <location>
        <position position="255"/>
    </location>
    <ligand>
        <name>Zn(2+)</name>
        <dbReference type="ChEBI" id="CHEBI:29105"/>
        <label>1</label>
    </ligand>
</feature>
<evidence type="ECO:0000256" key="2">
    <source>
        <dbReference type="ARBA" id="ARBA00022670"/>
    </source>
</evidence>
<keyword evidence="11" id="KW-0106">Calcium</keyword>
<dbReference type="OMA" id="MHGGRRK"/>
<comment type="cofactor">
    <cofactor evidence="11">
        <name>Ca(2+)</name>
        <dbReference type="ChEBI" id="CHEBI:29108"/>
    </cofactor>
    <text evidence="11">Can bind about 5 Ca(2+) ions per subunit.</text>
</comment>
<dbReference type="SUPFAM" id="SSF47090">
    <property type="entry name" value="PGBD-like"/>
    <property type="match status" value="1"/>
</dbReference>
<dbReference type="FunFam" id="3.40.390.10:FF:000018">
    <property type="entry name" value="Metalloendoproteinase 1"/>
    <property type="match status" value="1"/>
</dbReference>
<evidence type="ECO:0000256" key="9">
    <source>
        <dbReference type="ARBA" id="ARBA00023180"/>
    </source>
</evidence>
<evidence type="ECO:0000256" key="4">
    <source>
        <dbReference type="ARBA" id="ARBA00022729"/>
    </source>
</evidence>
<dbReference type="Pfam" id="PF00413">
    <property type="entry name" value="Peptidase_M10"/>
    <property type="match status" value="1"/>
</dbReference>
<dbReference type="Pfam" id="PF01471">
    <property type="entry name" value="PG_binding_1"/>
    <property type="match status" value="1"/>
</dbReference>
<feature type="binding site" evidence="11">
    <location>
        <position position="238"/>
    </location>
    <ligand>
        <name>Ca(2+)</name>
        <dbReference type="ChEBI" id="CHEBI:29108"/>
        <label>3</label>
    </ligand>
</feature>
<dbReference type="Proteomes" id="UP000030748">
    <property type="component" value="Unassembled WGS sequence"/>
</dbReference>
<dbReference type="STRING" id="4155.A0A022QMZ2"/>
<evidence type="ECO:0000256" key="8">
    <source>
        <dbReference type="ARBA" id="ARBA00023145"/>
    </source>
</evidence>
<evidence type="ECO:0000256" key="3">
    <source>
        <dbReference type="ARBA" id="ARBA00022723"/>
    </source>
</evidence>
<dbReference type="eggNOG" id="KOG1565">
    <property type="taxonomic scope" value="Eukaryota"/>
</dbReference>
<keyword evidence="7" id="KW-0482">Metalloprotease</keyword>
<comment type="similarity">
    <text evidence="1">Belongs to the peptidase M10A family. Matrix metalloproteinases (MMPs) subfamily.</text>
</comment>
<evidence type="ECO:0000256" key="6">
    <source>
        <dbReference type="ARBA" id="ARBA00022833"/>
    </source>
</evidence>
<evidence type="ECO:0000256" key="10">
    <source>
        <dbReference type="PIRSR" id="PIRSR621190-1"/>
    </source>
</evidence>
<dbReference type="PRINTS" id="PR00138">
    <property type="entry name" value="MATRIXIN"/>
</dbReference>
<dbReference type="CDD" id="cd04278">
    <property type="entry name" value="ZnMc_MMP"/>
    <property type="match status" value="1"/>
</dbReference>
<dbReference type="PhylomeDB" id="A0A022QMZ2"/>
<evidence type="ECO:0000313" key="16">
    <source>
        <dbReference type="Proteomes" id="UP000030748"/>
    </source>
</evidence>
<feature type="binding site" evidence="11">
    <location>
        <position position="260"/>
    </location>
    <ligand>
        <name>Ca(2+)</name>
        <dbReference type="ChEBI" id="CHEBI:29108"/>
        <label>3</label>
    </ligand>
</feature>
<evidence type="ECO:0000256" key="1">
    <source>
        <dbReference type="ARBA" id="ARBA00009614"/>
    </source>
</evidence>
<dbReference type="SMART" id="SM00235">
    <property type="entry name" value="ZnMc"/>
    <property type="match status" value="1"/>
</dbReference>
<feature type="binding site" description="in inhibited form" evidence="11">
    <location>
        <position position="128"/>
    </location>
    <ligand>
        <name>Zn(2+)</name>
        <dbReference type="ChEBI" id="CHEBI:29105"/>
        <label>2</label>
        <note>catalytic</note>
    </ligand>
</feature>
<keyword evidence="4 13" id="KW-0732">Signal</keyword>
<evidence type="ECO:0000256" key="7">
    <source>
        <dbReference type="ARBA" id="ARBA00023049"/>
    </source>
</evidence>
<dbReference type="PANTHER" id="PTHR10201">
    <property type="entry name" value="MATRIX METALLOPROTEINASE"/>
    <property type="match status" value="1"/>
</dbReference>
<dbReference type="GO" id="GO:0006508">
    <property type="term" value="P:proteolysis"/>
    <property type="evidence" value="ECO:0007669"/>
    <property type="project" value="UniProtKB-KW"/>
</dbReference>
<feature type="binding site" evidence="11">
    <location>
        <position position="296"/>
    </location>
    <ligand>
        <name>Zn(2+)</name>
        <dbReference type="ChEBI" id="CHEBI:29105"/>
        <label>2</label>
        <note>catalytic</note>
    </ligand>
</feature>
<feature type="binding site" evidence="11">
    <location>
        <position position="286"/>
    </location>
    <ligand>
        <name>Zn(2+)</name>
        <dbReference type="ChEBI" id="CHEBI:29105"/>
        <label>2</label>
        <note>catalytic</note>
    </ligand>
</feature>
<keyword evidence="5" id="KW-0378">Hydrolase</keyword>
<feature type="chain" id="PRO_5001504414" description="Peptidase metallopeptidase domain-containing protein" evidence="13">
    <location>
        <begin position="31"/>
        <end position="374"/>
    </location>
</feature>
<dbReference type="InterPro" id="IPR033739">
    <property type="entry name" value="M10A_MMP"/>
</dbReference>
<dbReference type="Gene3D" id="3.40.390.10">
    <property type="entry name" value="Collagenase (Catalytic Domain)"/>
    <property type="match status" value="1"/>
</dbReference>
<dbReference type="InterPro" id="IPR002477">
    <property type="entry name" value="Peptidoglycan-bd-like"/>
</dbReference>
<feature type="binding site" evidence="11">
    <location>
        <position position="257"/>
    </location>
    <ligand>
        <name>Ca(2+)</name>
        <dbReference type="ChEBI" id="CHEBI:29108"/>
        <label>3</label>
    </ligand>
</feature>
<evidence type="ECO:0000256" key="12">
    <source>
        <dbReference type="PIRSR" id="PIRSR621190-5"/>
    </source>
</evidence>
<evidence type="ECO:0000256" key="5">
    <source>
        <dbReference type="ARBA" id="ARBA00022801"/>
    </source>
</evidence>
<evidence type="ECO:0000313" key="15">
    <source>
        <dbReference type="EMBL" id="EYU28648.1"/>
    </source>
</evidence>
<protein>
    <recommendedName>
        <fullName evidence="14">Peptidase metallopeptidase domain-containing protein</fullName>
    </recommendedName>
</protein>
<feature type="binding site" evidence="11">
    <location>
        <position position="304"/>
    </location>
    <ligand>
        <name>Zn(2+)</name>
        <dbReference type="ChEBI" id="CHEBI:29105"/>
        <label>2</label>
        <note>catalytic</note>
    </ligand>
</feature>
<gene>
    <name evidence="15" type="ORF">MIMGU_mgv1a008442mg</name>
</gene>
<sequence>MKLAFCTVAPVKLVLFLVISINFNNSPVSANFFPNITSIPHSLIPNTTIWESFHNLTGCHKGVKSQGLPKLKKYFQFFGYLNNSYTNFSDDFDEYLESAVKSYQLNFNLNVTGQLDAPTLNHIVLPRCGNADIVNGTSIMRSGKSPNTYSANSTIHTVAHYSFFPDRPRWPPGTTQLTYAFLPENQLSDAVKGVFSRAFERWSEVTAFTFVETASFYDADLKIAFFGGDHGDGEPFDGVMGTLAHAFAPPAGRFHLDGDENWVIDGNFLGAAASVAAVDLESVAVHEIGHLLGLGHSSVEEAIMYPTISSSTRKVELANDDIMGIQELYGSNQNYNGSGQTLTPIGERDTSGAPRLDNLWGSGIVLVLGLLFFG</sequence>
<dbReference type="GO" id="GO:0031012">
    <property type="term" value="C:extracellular matrix"/>
    <property type="evidence" value="ECO:0007669"/>
    <property type="project" value="InterPro"/>
</dbReference>
<dbReference type="InterPro" id="IPR006026">
    <property type="entry name" value="Peptidase_Metallo"/>
</dbReference>
<dbReference type="AlphaFoldDB" id="A0A022QMZ2"/>
<keyword evidence="3 11" id="KW-0479">Metal-binding</keyword>
<dbReference type="KEGG" id="egt:105967478"/>
<dbReference type="GO" id="GO:0030198">
    <property type="term" value="P:extracellular matrix organization"/>
    <property type="evidence" value="ECO:0000318"/>
    <property type="project" value="GO_Central"/>
</dbReference>
<dbReference type="EMBL" id="KI631311">
    <property type="protein sequence ID" value="EYU28648.1"/>
    <property type="molecule type" value="Genomic_DNA"/>
</dbReference>
<feature type="binding site" evidence="11">
    <location>
        <position position="245"/>
    </location>
    <ligand>
        <name>Zn(2+)</name>
        <dbReference type="ChEBI" id="CHEBI:29105"/>
        <label>1</label>
    </ligand>
</feature>
<dbReference type="InterPro" id="IPR021190">
    <property type="entry name" value="Pept_M10A"/>
</dbReference>
<feature type="signal peptide" evidence="13">
    <location>
        <begin position="1"/>
        <end position="30"/>
    </location>
</feature>
<dbReference type="SUPFAM" id="SSF55486">
    <property type="entry name" value="Metalloproteases ('zincins'), catalytic domain"/>
    <property type="match status" value="1"/>
</dbReference>
<feature type="active site" evidence="10">
    <location>
        <position position="287"/>
    </location>
</feature>
<feature type="domain" description="Peptidase metallopeptidase" evidence="14">
    <location>
        <begin position="166"/>
        <end position="331"/>
    </location>
</feature>
<name>A0A022QMZ2_ERYGU</name>
<evidence type="ECO:0000256" key="11">
    <source>
        <dbReference type="PIRSR" id="PIRSR621190-2"/>
    </source>
</evidence>
<keyword evidence="8" id="KW-0865">Zymogen</keyword>
<dbReference type="MEROPS" id="M10.A01"/>
<keyword evidence="6 11" id="KW-0862">Zinc</keyword>
<keyword evidence="16" id="KW-1185">Reference proteome</keyword>
<dbReference type="GO" id="GO:0004222">
    <property type="term" value="F:metalloendopeptidase activity"/>
    <property type="evidence" value="ECO:0000318"/>
    <property type="project" value="GO_Central"/>
</dbReference>
<evidence type="ECO:0000259" key="14">
    <source>
        <dbReference type="SMART" id="SM00235"/>
    </source>
</evidence>
<feature type="binding site" evidence="11">
    <location>
        <position position="232"/>
    </location>
    <ligand>
        <name>Zn(2+)</name>
        <dbReference type="ChEBI" id="CHEBI:29105"/>
        <label>1</label>
    </ligand>
</feature>
<dbReference type="InterPro" id="IPR024079">
    <property type="entry name" value="MetalloPept_cat_dom_sf"/>
</dbReference>
<accession>A0A022QMZ2</accession>
<dbReference type="InterPro" id="IPR036365">
    <property type="entry name" value="PGBD-like_sf"/>
</dbReference>
<feature type="short sequence motif" description="Cysteine switch" evidence="12">
    <location>
        <begin position="126"/>
        <end position="158"/>
    </location>
</feature>
<comment type="cofactor">
    <cofactor evidence="11">
        <name>Zn(2+)</name>
        <dbReference type="ChEBI" id="CHEBI:29105"/>
    </cofactor>
    <text evidence="11">Binds 2 Zn(2+) ions per subunit.</text>
</comment>
<dbReference type="GO" id="GO:0030574">
    <property type="term" value="P:collagen catabolic process"/>
    <property type="evidence" value="ECO:0000318"/>
    <property type="project" value="GO_Central"/>
</dbReference>
<proteinExistence type="inferred from homology"/>
<dbReference type="PANTHER" id="PTHR10201:SF272">
    <property type="entry name" value="METALLOENDOPROTEINASE 5-MMP"/>
    <property type="match status" value="1"/>
</dbReference>
<dbReference type="GO" id="GO:0008270">
    <property type="term" value="F:zinc ion binding"/>
    <property type="evidence" value="ECO:0007669"/>
    <property type="project" value="InterPro"/>
</dbReference>
<organism evidence="15 16">
    <name type="scientific">Erythranthe guttata</name>
    <name type="common">Yellow monkey flower</name>
    <name type="synonym">Mimulus guttatus</name>
    <dbReference type="NCBI Taxonomy" id="4155"/>
    <lineage>
        <taxon>Eukaryota</taxon>
        <taxon>Viridiplantae</taxon>
        <taxon>Streptophyta</taxon>
        <taxon>Embryophyta</taxon>
        <taxon>Tracheophyta</taxon>
        <taxon>Spermatophyta</taxon>
        <taxon>Magnoliopsida</taxon>
        <taxon>eudicotyledons</taxon>
        <taxon>Gunneridae</taxon>
        <taxon>Pentapetalae</taxon>
        <taxon>asterids</taxon>
        <taxon>lamiids</taxon>
        <taxon>Lamiales</taxon>
        <taxon>Phrymaceae</taxon>
        <taxon>Erythranthe</taxon>
    </lineage>
</organism>
<dbReference type="OrthoDB" id="406838at2759"/>
<feature type="binding site" evidence="11">
    <location>
        <position position="237"/>
    </location>
    <ligand>
        <name>Ca(2+)</name>
        <dbReference type="ChEBI" id="CHEBI:29108"/>
        <label>3</label>
    </ligand>
</feature>
<keyword evidence="9" id="KW-0325">Glycoprotein</keyword>
<reference evidence="15 16" key="1">
    <citation type="journal article" date="2013" name="Proc. Natl. Acad. Sci. U.S.A.">
        <title>Fine-scale variation in meiotic recombination in Mimulus inferred from population shotgun sequencing.</title>
        <authorList>
            <person name="Hellsten U."/>
            <person name="Wright K.M."/>
            <person name="Jenkins J."/>
            <person name="Shu S."/>
            <person name="Yuan Y."/>
            <person name="Wessler S.R."/>
            <person name="Schmutz J."/>
            <person name="Willis J.H."/>
            <person name="Rokhsar D.S."/>
        </authorList>
    </citation>
    <scope>NUCLEOTIDE SEQUENCE [LARGE SCALE GENOMIC DNA]</scope>
    <source>
        <strain evidence="16">cv. DUN x IM62</strain>
    </source>
</reference>
<feature type="binding site" evidence="11">
    <location>
        <position position="230"/>
    </location>
    <ligand>
        <name>Zn(2+)</name>
        <dbReference type="ChEBI" id="CHEBI:29105"/>
        <label>1</label>
    </ligand>
</feature>
<feature type="binding site" evidence="11">
    <location>
        <position position="220"/>
    </location>
    <ligand>
        <name>Ca(2+)</name>
        <dbReference type="ChEBI" id="CHEBI:29108"/>
        <label>2</label>
    </ligand>
</feature>
<feature type="binding site" evidence="11">
    <location>
        <position position="290"/>
    </location>
    <ligand>
        <name>Zn(2+)</name>
        <dbReference type="ChEBI" id="CHEBI:29105"/>
        <label>2</label>
        <note>catalytic</note>
    </ligand>
</feature>
<dbReference type="InterPro" id="IPR001818">
    <property type="entry name" value="Pept_M10_metallopeptidase"/>
</dbReference>